<feature type="region of interest" description="Disordered" evidence="1">
    <location>
        <begin position="45"/>
        <end position="64"/>
    </location>
</feature>
<dbReference type="CDD" id="cd01949">
    <property type="entry name" value="GGDEF"/>
    <property type="match status" value="1"/>
</dbReference>
<dbReference type="Gene3D" id="3.30.70.270">
    <property type="match status" value="1"/>
</dbReference>
<dbReference type="InterPro" id="IPR052155">
    <property type="entry name" value="Biofilm_reg_signaling"/>
</dbReference>
<dbReference type="Pfam" id="PF00563">
    <property type="entry name" value="EAL"/>
    <property type="match status" value="1"/>
</dbReference>
<name>A0A399EBA1_9DEIN</name>
<dbReference type="InterPro" id="IPR003018">
    <property type="entry name" value="GAF"/>
</dbReference>
<dbReference type="InterPro" id="IPR000014">
    <property type="entry name" value="PAS"/>
</dbReference>
<evidence type="ECO:0000259" key="4">
    <source>
        <dbReference type="PROSITE" id="PS50887"/>
    </source>
</evidence>
<dbReference type="CDD" id="cd01948">
    <property type="entry name" value="EAL"/>
    <property type="match status" value="1"/>
</dbReference>
<sequence>MGALLKDLPVPERLRGGLRVLLEQPGMAEGAQAALFLDTEAGPRRVAETGSPPGGWGLEPAAAEPPGGYRQVPLRAGGRRIGLLALYSPEGGGTPGLEPALDEVAGLLAAALAWARQAQRQAALLALGAGGAFLLDARGRPVLAHGTPARPGPFPQWGAEAGAFFRELLEHPLQSHGRVLRLGGRQVSVRGCNLLPDPLVAGVALAAVDVTEKAQAERARGVLSRVADLLIQAEEEAPFLAGVCRLLVEAGYGLAWVGWARPGAAVERVAAAGATAYLEGLEVTWGEGPAGQGPSGQALRTGRPALMRLIRDDPAYAPWRERALAHGFESSLGLPVEAGGRALGVLSLYAPEPGAFSAEELGLLERLAALVGRRVEFLRQRAEAHKLSQVVEQQPEPVLITDLQGRIVYANPAVEAKLGYSREELLGQNPRLFQSGEHSGAFYADLWKTLGAGEVFRAQFVNRHKDGSLVREDKILFPLHDRGGGVVGYASVGRDVTREEELVGWLGAVLRAVPVPVVGLDEAGRVTLWNPAAESTYGYGVEEVLGRPFPVVGEREEQGLARHPDRPAAAQTLRGVRVSAKDRAGALIPSLLYAAPLEGGSVRALVDIRPLLALEEELALNLRLRQDLLDFTNRVLSQGVGREVFQAVLQRAVSRIPGAREGYVLLRDPEGHYRHVAGVGPGDGGPKGLWVEPEALRALEPEAAVGRVQEPALGTEPLLYARVEAEGEVFGVLYLGGPLSPAAPGVAGLFAAQMALWLRWQQSQEEVSFLAYHDALTGLPNRRRLREEGSMCQEGPGGVVLIDLDGFKAVNDTLGHAAGDRLLQETARRLRAALPPEGRIFRMGGDEFAALLPGPPEEVQRALEQMRRAMDPPVGLDGKFVHIGFSAGIAYCPLDGQDLSTLLGRADLALYRAKGQPTRTAFYDQALEAALSRRQDLLMALSRALAEGELLLHFQPIVDLEGQQPVAYEALEALVRWPGGPATAAFIPLAEETGLVKELDRYVLPRVAALAQGRTLSVNLSVQSLTDAGFVAFLAGLPNRGNIVLEITERVLAYPETFAALQEVAALGFRLALDDFGSGYSSLGYLARMPFYALKVDRLFTQGIGENPRAEAVLRVVRDLARNLGLAVVVEGVETQAQRAWLLAEGFAWGQGFLFGRPAPMESFGGEG</sequence>
<keyword evidence="6" id="KW-1185">Reference proteome</keyword>
<dbReference type="Proteomes" id="UP000265715">
    <property type="component" value="Unassembled WGS sequence"/>
</dbReference>
<feature type="domain" description="GGDEF" evidence="4">
    <location>
        <begin position="795"/>
        <end position="925"/>
    </location>
</feature>
<dbReference type="PROSITE" id="PS50112">
    <property type="entry name" value="PAS"/>
    <property type="match status" value="2"/>
</dbReference>
<dbReference type="InterPro" id="IPR029016">
    <property type="entry name" value="GAF-like_dom_sf"/>
</dbReference>
<dbReference type="PANTHER" id="PTHR44757:SF2">
    <property type="entry name" value="BIOFILM ARCHITECTURE MAINTENANCE PROTEIN MBAA"/>
    <property type="match status" value="1"/>
</dbReference>
<evidence type="ECO:0000259" key="2">
    <source>
        <dbReference type="PROSITE" id="PS50112"/>
    </source>
</evidence>
<dbReference type="PROSITE" id="PS50887">
    <property type="entry name" value="GGDEF"/>
    <property type="match status" value="1"/>
</dbReference>
<dbReference type="InterPro" id="IPR035965">
    <property type="entry name" value="PAS-like_dom_sf"/>
</dbReference>
<dbReference type="SMART" id="SM00267">
    <property type="entry name" value="GGDEF"/>
    <property type="match status" value="1"/>
</dbReference>
<dbReference type="InterPro" id="IPR029787">
    <property type="entry name" value="Nucleotide_cyclase"/>
</dbReference>
<feature type="domain" description="EAL" evidence="3">
    <location>
        <begin position="934"/>
        <end position="1168"/>
    </location>
</feature>
<dbReference type="SUPFAM" id="SSF55073">
    <property type="entry name" value="Nucleotide cyclase"/>
    <property type="match status" value="1"/>
</dbReference>
<dbReference type="SMART" id="SM00091">
    <property type="entry name" value="PAS"/>
    <property type="match status" value="2"/>
</dbReference>
<dbReference type="Pfam" id="PF00989">
    <property type="entry name" value="PAS"/>
    <property type="match status" value="1"/>
</dbReference>
<dbReference type="NCBIfam" id="TIGR00254">
    <property type="entry name" value="GGDEF"/>
    <property type="match status" value="1"/>
</dbReference>
<dbReference type="AlphaFoldDB" id="A0A399EBA1"/>
<dbReference type="PROSITE" id="PS50883">
    <property type="entry name" value="EAL"/>
    <property type="match status" value="1"/>
</dbReference>
<dbReference type="SUPFAM" id="SSF55781">
    <property type="entry name" value="GAF domain-like"/>
    <property type="match status" value="1"/>
</dbReference>
<dbReference type="InterPro" id="IPR001633">
    <property type="entry name" value="EAL_dom"/>
</dbReference>
<dbReference type="InterPro" id="IPR000160">
    <property type="entry name" value="GGDEF_dom"/>
</dbReference>
<dbReference type="CDD" id="cd00130">
    <property type="entry name" value="PAS"/>
    <property type="match status" value="2"/>
</dbReference>
<dbReference type="InterPro" id="IPR043128">
    <property type="entry name" value="Rev_trsase/Diguanyl_cyclase"/>
</dbReference>
<dbReference type="Pfam" id="PF13185">
    <property type="entry name" value="GAF_2"/>
    <property type="match status" value="1"/>
</dbReference>
<feature type="domain" description="PAS" evidence="2">
    <location>
        <begin position="383"/>
        <end position="429"/>
    </location>
</feature>
<comment type="caution">
    <text evidence="5">The sequence shown here is derived from an EMBL/GenBank/DDBJ whole genome shotgun (WGS) entry which is preliminary data.</text>
</comment>
<dbReference type="SUPFAM" id="SSF141868">
    <property type="entry name" value="EAL domain-like"/>
    <property type="match status" value="1"/>
</dbReference>
<dbReference type="Gene3D" id="3.30.450.40">
    <property type="match status" value="1"/>
</dbReference>
<proteinExistence type="predicted"/>
<dbReference type="GO" id="GO:0006355">
    <property type="term" value="P:regulation of DNA-templated transcription"/>
    <property type="evidence" value="ECO:0007669"/>
    <property type="project" value="InterPro"/>
</dbReference>
<evidence type="ECO:0000313" key="5">
    <source>
        <dbReference type="EMBL" id="RIH81218.1"/>
    </source>
</evidence>
<dbReference type="SUPFAM" id="SSF55785">
    <property type="entry name" value="PYP-like sensor domain (PAS domain)"/>
    <property type="match status" value="2"/>
</dbReference>
<dbReference type="NCBIfam" id="TIGR00229">
    <property type="entry name" value="sensory_box"/>
    <property type="match status" value="2"/>
</dbReference>
<evidence type="ECO:0000313" key="6">
    <source>
        <dbReference type="Proteomes" id="UP000265715"/>
    </source>
</evidence>
<dbReference type="InterPro" id="IPR035919">
    <property type="entry name" value="EAL_sf"/>
</dbReference>
<dbReference type="Pfam" id="PF00990">
    <property type="entry name" value="GGDEF"/>
    <property type="match status" value="1"/>
</dbReference>
<reference evidence="5 6" key="1">
    <citation type="submission" date="2018-08" db="EMBL/GenBank/DDBJ databases">
        <title>Meiothermus terrae DSM 26712 genome sequencing project.</title>
        <authorList>
            <person name="Da Costa M.S."/>
            <person name="Albuquerque L."/>
            <person name="Raposo P."/>
            <person name="Froufe H.J.C."/>
            <person name="Barroso C.S."/>
            <person name="Egas C."/>
        </authorList>
    </citation>
    <scope>NUCLEOTIDE SEQUENCE [LARGE SCALE GENOMIC DNA]</scope>
    <source>
        <strain evidence="5 6">DSM 26712</strain>
    </source>
</reference>
<organism evidence="5 6">
    <name type="scientific">Calidithermus terrae</name>
    <dbReference type="NCBI Taxonomy" id="1408545"/>
    <lineage>
        <taxon>Bacteria</taxon>
        <taxon>Thermotogati</taxon>
        <taxon>Deinococcota</taxon>
        <taxon>Deinococci</taxon>
        <taxon>Thermales</taxon>
        <taxon>Thermaceae</taxon>
        <taxon>Calidithermus</taxon>
    </lineage>
</organism>
<feature type="domain" description="PAS" evidence="2">
    <location>
        <begin position="509"/>
        <end position="547"/>
    </location>
</feature>
<dbReference type="SMART" id="SM00065">
    <property type="entry name" value="GAF"/>
    <property type="match status" value="1"/>
</dbReference>
<dbReference type="PANTHER" id="PTHR44757">
    <property type="entry name" value="DIGUANYLATE CYCLASE DGCP"/>
    <property type="match status" value="1"/>
</dbReference>
<dbReference type="InterPro" id="IPR013767">
    <property type="entry name" value="PAS_fold"/>
</dbReference>
<dbReference type="SMART" id="SM00052">
    <property type="entry name" value="EAL"/>
    <property type="match status" value="1"/>
</dbReference>
<dbReference type="Gene3D" id="3.30.450.20">
    <property type="entry name" value="PAS domain"/>
    <property type="match status" value="2"/>
</dbReference>
<dbReference type="Pfam" id="PF13426">
    <property type="entry name" value="PAS_9"/>
    <property type="match status" value="1"/>
</dbReference>
<evidence type="ECO:0000259" key="3">
    <source>
        <dbReference type="PROSITE" id="PS50883"/>
    </source>
</evidence>
<dbReference type="Gene3D" id="3.20.20.450">
    <property type="entry name" value="EAL domain"/>
    <property type="match status" value="1"/>
</dbReference>
<evidence type="ECO:0000256" key="1">
    <source>
        <dbReference type="SAM" id="MobiDB-lite"/>
    </source>
</evidence>
<dbReference type="EMBL" id="QXDL01000194">
    <property type="protein sequence ID" value="RIH81218.1"/>
    <property type="molecule type" value="Genomic_DNA"/>
</dbReference>
<accession>A0A399EBA1</accession>
<gene>
    <name evidence="5" type="ORF">Mterra_03312</name>
</gene>
<protein>
    <submittedName>
        <fullName evidence="5">Putative signaling protein</fullName>
    </submittedName>
</protein>